<dbReference type="Proteomes" id="UP000076512">
    <property type="component" value="Unassembled WGS sequence"/>
</dbReference>
<proteinExistence type="predicted"/>
<accession>A0A164PD98</accession>
<evidence type="ECO:0000313" key="2">
    <source>
        <dbReference type="EMBL" id="KZM75418.1"/>
    </source>
</evidence>
<organism evidence="2 3">
    <name type="scientific">Nocardia terpenica</name>
    <dbReference type="NCBI Taxonomy" id="455432"/>
    <lineage>
        <taxon>Bacteria</taxon>
        <taxon>Bacillati</taxon>
        <taxon>Actinomycetota</taxon>
        <taxon>Actinomycetes</taxon>
        <taxon>Mycobacteriales</taxon>
        <taxon>Nocardiaceae</taxon>
        <taxon>Nocardia</taxon>
    </lineage>
</organism>
<keyword evidence="3" id="KW-1185">Reference proteome</keyword>
<gene>
    <name evidence="2" type="ORF">AWN90_18715</name>
</gene>
<comment type="caution">
    <text evidence="2">The sequence shown here is derived from an EMBL/GenBank/DDBJ whole genome shotgun (WGS) entry which is preliminary data.</text>
</comment>
<feature type="region of interest" description="Disordered" evidence="1">
    <location>
        <begin position="112"/>
        <end position="137"/>
    </location>
</feature>
<protein>
    <submittedName>
        <fullName evidence="2">Uncharacterized protein</fullName>
    </submittedName>
</protein>
<evidence type="ECO:0000256" key="1">
    <source>
        <dbReference type="SAM" id="MobiDB-lite"/>
    </source>
</evidence>
<sequence length="169" mass="18731">MIVGTGLEWVLDEVDAAIAAGVPEEKVLRRRQQQVGGSAGRAAEATKYEVVDRALASAEPGTSGRGATLVIATRAMTDQERVRVLLEALRRVLVELPYIEIETLKTLRTVPESDEGSRSEVEGVVFEPEETPRPRRRTSIILGDRLPDARRQRLDTLFAAATREVERDR</sequence>
<reference evidence="2 3" key="1">
    <citation type="submission" date="2016-04" db="EMBL/GenBank/DDBJ databases">
        <authorList>
            <person name="Evans L.H."/>
            <person name="Alamgir A."/>
            <person name="Owens N."/>
            <person name="Weber N.D."/>
            <person name="Virtaneva K."/>
            <person name="Barbian K."/>
            <person name="Babar A."/>
            <person name="Rosenke K."/>
        </authorList>
    </citation>
    <scope>NUCLEOTIDE SEQUENCE [LARGE SCALE GENOMIC DNA]</scope>
    <source>
        <strain evidence="2 3">IFM 0406</strain>
    </source>
</reference>
<name>A0A164PD98_9NOCA</name>
<dbReference type="EMBL" id="LWGR01000003">
    <property type="protein sequence ID" value="KZM75418.1"/>
    <property type="molecule type" value="Genomic_DNA"/>
</dbReference>
<evidence type="ECO:0000313" key="3">
    <source>
        <dbReference type="Proteomes" id="UP000076512"/>
    </source>
</evidence>
<dbReference type="AlphaFoldDB" id="A0A164PD98"/>